<sequence>MSNTDRRGHGQYRGDVKRGGRGAFSAARGRGRGRGFRGGPRVGRKGRSEDDSEGSPAQGGGGVNQLKAALRQTKRLLARDNVEPGKRQEAERRLIAIEQDIEAKQTQSVERNNAKRYHKIRFFERQKLVRRIKKLKKSLAEDGEEENETREKELQEARVLLNYVLHYPMSHKYVALFPSTATSSTDFDLATLFTVAIAHPQTSGGEAEPADATRKKAVEVRKQIEQEMEAGTISTEPEVELEKRGHEQDGPSSTTSSKRKRLDFETTKPQKKKQRDDEDEDVEADGDKDEEDRDDFFASDSEDEE</sequence>
<dbReference type="GeneID" id="37039761"/>
<feature type="region of interest" description="Disordered" evidence="9">
    <location>
        <begin position="225"/>
        <end position="305"/>
    </location>
</feature>
<dbReference type="RefSeq" id="XP_025377329.1">
    <property type="nucleotide sequence ID" value="XM_025517845.1"/>
</dbReference>
<feature type="compositionally biased region" description="Acidic residues" evidence="9">
    <location>
        <begin position="277"/>
        <end position="294"/>
    </location>
</feature>
<dbReference type="PANTHER" id="PTHR33911">
    <property type="entry name" value="RRNA-PROCESSING PROTEIN EFG1"/>
    <property type="match status" value="1"/>
</dbReference>
<dbReference type="InterPro" id="IPR019310">
    <property type="entry name" value="Efg1"/>
</dbReference>
<dbReference type="InParanoid" id="A0A316YLQ7"/>
<dbReference type="PANTHER" id="PTHR33911:SF1">
    <property type="entry name" value="RRNA-PROCESSING PROTEIN EFG1"/>
    <property type="match status" value="1"/>
</dbReference>
<protein>
    <recommendedName>
        <fullName evidence="3">rRNA-processing protein EFG1</fullName>
    </recommendedName>
    <alternativeName>
        <fullName evidence="4">rRNA-processing protein efg1</fullName>
    </alternativeName>
</protein>
<feature type="coiled-coil region" evidence="8">
    <location>
        <begin position="87"/>
        <end position="160"/>
    </location>
</feature>
<keyword evidence="6 8" id="KW-0175">Coiled coil</keyword>
<dbReference type="STRING" id="215250.A0A316YLQ7"/>
<organism evidence="10 11">
    <name type="scientific">Acaromyces ingoldii</name>
    <dbReference type="NCBI Taxonomy" id="215250"/>
    <lineage>
        <taxon>Eukaryota</taxon>
        <taxon>Fungi</taxon>
        <taxon>Dikarya</taxon>
        <taxon>Basidiomycota</taxon>
        <taxon>Ustilaginomycotina</taxon>
        <taxon>Exobasidiomycetes</taxon>
        <taxon>Exobasidiales</taxon>
        <taxon>Cryptobasidiaceae</taxon>
        <taxon>Acaromyces</taxon>
    </lineage>
</organism>
<keyword evidence="5" id="KW-0698">rRNA processing</keyword>
<evidence type="ECO:0000256" key="1">
    <source>
        <dbReference type="ARBA" id="ARBA00004604"/>
    </source>
</evidence>
<dbReference type="EMBL" id="KZ819636">
    <property type="protein sequence ID" value="PWN90131.1"/>
    <property type="molecule type" value="Genomic_DNA"/>
</dbReference>
<evidence type="ECO:0000256" key="4">
    <source>
        <dbReference type="ARBA" id="ARBA00019827"/>
    </source>
</evidence>
<evidence type="ECO:0000256" key="5">
    <source>
        <dbReference type="ARBA" id="ARBA00022552"/>
    </source>
</evidence>
<evidence type="ECO:0000313" key="11">
    <source>
        <dbReference type="Proteomes" id="UP000245768"/>
    </source>
</evidence>
<comment type="similarity">
    <text evidence="2">Belongs to the EFG1 family.</text>
</comment>
<dbReference type="InterPro" id="IPR050786">
    <property type="entry name" value="EFG1_rRNA-proc"/>
</dbReference>
<keyword evidence="7" id="KW-0539">Nucleus</keyword>
<accession>A0A316YLQ7</accession>
<evidence type="ECO:0000313" key="10">
    <source>
        <dbReference type="EMBL" id="PWN90131.1"/>
    </source>
</evidence>
<feature type="compositionally biased region" description="Basic and acidic residues" evidence="9">
    <location>
        <begin position="1"/>
        <end position="18"/>
    </location>
</feature>
<gene>
    <name evidence="10" type="ORF">FA10DRAFT_105703</name>
</gene>
<dbReference type="Pfam" id="PF10153">
    <property type="entry name" value="Efg1"/>
    <property type="match status" value="1"/>
</dbReference>
<feature type="region of interest" description="Disordered" evidence="9">
    <location>
        <begin position="1"/>
        <end position="65"/>
    </location>
</feature>
<evidence type="ECO:0000256" key="8">
    <source>
        <dbReference type="SAM" id="Coils"/>
    </source>
</evidence>
<comment type="subcellular location">
    <subcellularLocation>
        <location evidence="1">Nucleus</location>
        <location evidence="1">Nucleolus</location>
    </subcellularLocation>
</comment>
<reference evidence="10 11" key="1">
    <citation type="journal article" date="2018" name="Mol. Biol. Evol.">
        <title>Broad Genomic Sampling Reveals a Smut Pathogenic Ancestry of the Fungal Clade Ustilaginomycotina.</title>
        <authorList>
            <person name="Kijpornyongpan T."/>
            <person name="Mondo S.J."/>
            <person name="Barry K."/>
            <person name="Sandor L."/>
            <person name="Lee J."/>
            <person name="Lipzen A."/>
            <person name="Pangilinan J."/>
            <person name="LaButti K."/>
            <person name="Hainaut M."/>
            <person name="Henrissat B."/>
            <person name="Grigoriev I.V."/>
            <person name="Spatafora J.W."/>
            <person name="Aime M.C."/>
        </authorList>
    </citation>
    <scope>NUCLEOTIDE SEQUENCE [LARGE SCALE GENOMIC DNA]</scope>
    <source>
        <strain evidence="10 11">MCA 4198</strain>
    </source>
</reference>
<dbReference type="GO" id="GO:0005730">
    <property type="term" value="C:nucleolus"/>
    <property type="evidence" value="ECO:0007669"/>
    <property type="project" value="UniProtKB-SubCell"/>
</dbReference>
<dbReference type="GO" id="GO:0030688">
    <property type="term" value="C:preribosome, small subunit precursor"/>
    <property type="evidence" value="ECO:0007669"/>
    <property type="project" value="TreeGrafter"/>
</dbReference>
<dbReference type="AlphaFoldDB" id="A0A316YLQ7"/>
<name>A0A316YLQ7_9BASI</name>
<keyword evidence="11" id="KW-1185">Reference proteome</keyword>
<proteinExistence type="inferred from homology"/>
<evidence type="ECO:0000256" key="6">
    <source>
        <dbReference type="ARBA" id="ARBA00023054"/>
    </source>
</evidence>
<evidence type="ECO:0000256" key="3">
    <source>
        <dbReference type="ARBA" id="ARBA00018689"/>
    </source>
</evidence>
<dbReference type="Proteomes" id="UP000245768">
    <property type="component" value="Unassembled WGS sequence"/>
</dbReference>
<feature type="compositionally biased region" description="Basic and acidic residues" evidence="9">
    <location>
        <begin position="240"/>
        <end position="249"/>
    </location>
</feature>
<evidence type="ECO:0000256" key="9">
    <source>
        <dbReference type="SAM" id="MobiDB-lite"/>
    </source>
</evidence>
<dbReference type="OrthoDB" id="47732at2759"/>
<dbReference type="GO" id="GO:0000462">
    <property type="term" value="P:maturation of SSU-rRNA from tricistronic rRNA transcript (SSU-rRNA, 5.8S rRNA, LSU-rRNA)"/>
    <property type="evidence" value="ECO:0007669"/>
    <property type="project" value="TreeGrafter"/>
</dbReference>
<evidence type="ECO:0000256" key="7">
    <source>
        <dbReference type="ARBA" id="ARBA00023242"/>
    </source>
</evidence>
<evidence type="ECO:0000256" key="2">
    <source>
        <dbReference type="ARBA" id="ARBA00006916"/>
    </source>
</evidence>